<comment type="caution">
    <text evidence="1">The sequence shown here is derived from an EMBL/GenBank/DDBJ whole genome shotgun (WGS) entry which is preliminary data.</text>
</comment>
<name>A0ACC1IP63_9FUNG</name>
<reference evidence="1" key="1">
    <citation type="submission" date="2022-07" db="EMBL/GenBank/DDBJ databases">
        <title>Phylogenomic reconstructions and comparative analyses of Kickxellomycotina fungi.</title>
        <authorList>
            <person name="Reynolds N.K."/>
            <person name="Stajich J.E."/>
            <person name="Barry K."/>
            <person name="Grigoriev I.V."/>
            <person name="Crous P."/>
            <person name="Smith M.E."/>
        </authorList>
    </citation>
    <scope>NUCLEOTIDE SEQUENCE</scope>
    <source>
        <strain evidence="1">Benny 63K</strain>
    </source>
</reference>
<dbReference type="Proteomes" id="UP001150581">
    <property type="component" value="Unassembled WGS sequence"/>
</dbReference>
<dbReference type="EMBL" id="JANBPG010000259">
    <property type="protein sequence ID" value="KAJ1898194.1"/>
    <property type="molecule type" value="Genomic_DNA"/>
</dbReference>
<protein>
    <submittedName>
        <fullName evidence="1">G1/S-specific cyclin-E1</fullName>
    </submittedName>
</protein>
<keyword evidence="2" id="KW-1185">Reference proteome</keyword>
<sequence length="526" mass="58013">MDQFVDKTKRAIKGGCAEIGIRKYASLSSMSAKHAKTAGAAPAKPAATNASAKPTADSTFAFASVLAASQPLAAESTATQATQTTHAARKPSGSLRKYPAFDTREASSQELSSEATVILLHSDYTVQEDDEDEKEEEKGNVSIGISTANTSTYKRFTAGASVLESQMTIIAPSSPIRLPALVEGEETFETEESQFSVKALQPVVSMEYTDLSETFTELAELLFSIEGKYNVGLEVGLSRHPKLSLRMRPILVDWLSEVAADYRMYRQTLHLTVQYLDRFLTHTSLVVDPSMLQCYGTACLSIAMKAEEHRVPSLSELTDFSKDAFTRDQLKQAEIDVLTALGWHLAAPTIFEFLSLTFQRAALEFPSQFADPTILGELDPEWRTQECPAAIARRFDARQFAVACDYADALLHCQNAQRFLGSELAAACFYLGTTPNSLDGTMFKQCTGYSFVDVWPAILHVKRIRAALDTESASSLCATQCCETKDRYVTHYMYIRPAELWAMQPHHAHLLGEFEDAFAVIAEEPY</sequence>
<accession>A0ACC1IP63</accession>
<evidence type="ECO:0000313" key="1">
    <source>
        <dbReference type="EMBL" id="KAJ1898194.1"/>
    </source>
</evidence>
<proteinExistence type="predicted"/>
<evidence type="ECO:0000313" key="2">
    <source>
        <dbReference type="Proteomes" id="UP001150581"/>
    </source>
</evidence>
<organism evidence="1 2">
    <name type="scientific">Kickxella alabastrina</name>
    <dbReference type="NCBI Taxonomy" id="61397"/>
    <lineage>
        <taxon>Eukaryota</taxon>
        <taxon>Fungi</taxon>
        <taxon>Fungi incertae sedis</taxon>
        <taxon>Zoopagomycota</taxon>
        <taxon>Kickxellomycotina</taxon>
        <taxon>Kickxellomycetes</taxon>
        <taxon>Kickxellales</taxon>
        <taxon>Kickxellaceae</taxon>
        <taxon>Kickxella</taxon>
    </lineage>
</organism>
<gene>
    <name evidence="1" type="primary">CCNE1_1</name>
    <name evidence="1" type="ORF">LPJ66_002911</name>
</gene>